<dbReference type="RefSeq" id="WP_101853771.1">
    <property type="nucleotide sequence ID" value="NZ_CP015496.1"/>
</dbReference>
<evidence type="ECO:0000256" key="1">
    <source>
        <dbReference type="SAM" id="Coils"/>
    </source>
</evidence>
<organism evidence="2 3">
    <name type="scientific">Lactobacillus helveticus</name>
    <name type="common">Lactobacillus suntoryeus</name>
    <dbReference type="NCBI Taxonomy" id="1587"/>
    <lineage>
        <taxon>Bacteria</taxon>
        <taxon>Bacillati</taxon>
        <taxon>Bacillota</taxon>
        <taxon>Bacilli</taxon>
        <taxon>Lactobacillales</taxon>
        <taxon>Lactobacillaceae</taxon>
        <taxon>Lactobacillus</taxon>
    </lineage>
</organism>
<accession>A0AAU8XSS2</accession>
<dbReference type="Proteomes" id="UP000234562">
    <property type="component" value="Chromosome"/>
</dbReference>
<dbReference type="EMBL" id="CP015496">
    <property type="protein sequence ID" value="AUI73863.1"/>
    <property type="molecule type" value="Genomic_DNA"/>
</dbReference>
<proteinExistence type="predicted"/>
<dbReference type="AlphaFoldDB" id="A0AAU8XSS2"/>
<reference evidence="3" key="1">
    <citation type="submission" date="2016-05" db="EMBL/GenBank/DDBJ databases">
        <title>Genome sequence of Lactobacillus helveticus FAM8105.</title>
        <authorList>
            <person name="Ahrens C."/>
            <person name="Schmid M."/>
        </authorList>
    </citation>
    <scope>NUCLEOTIDE SEQUENCE [LARGE SCALE GENOMIC DNA]</scope>
    <source>
        <strain evidence="3">FAM8105</strain>
    </source>
</reference>
<keyword evidence="1" id="KW-0175">Coiled coil</keyword>
<evidence type="ECO:0000313" key="3">
    <source>
        <dbReference type="Proteomes" id="UP000234562"/>
    </source>
</evidence>
<evidence type="ECO:0000313" key="2">
    <source>
        <dbReference type="EMBL" id="AUI73863.1"/>
    </source>
</evidence>
<name>A0AAU8XSS2_LACHE</name>
<feature type="coiled-coil region" evidence="1">
    <location>
        <begin position="12"/>
        <end position="42"/>
    </location>
</feature>
<sequence>MKTLFKNEINDLSELQKLLHIASKQTRELKQTLNEINNFKLKRTNKKPEFNENSDHKKN</sequence>
<protein>
    <recommendedName>
        <fullName evidence="4">Transposase</fullName>
    </recommendedName>
</protein>
<evidence type="ECO:0008006" key="4">
    <source>
        <dbReference type="Google" id="ProtNLM"/>
    </source>
</evidence>
<gene>
    <name evidence="2" type="ORF">Lh8105_02875</name>
</gene>